<dbReference type="AlphaFoldDB" id="A0A445DDP1"/>
<keyword evidence="3" id="KW-1185">Reference proteome</keyword>
<sequence>MPFIHHLSSFVLFPSTIQTEKRESKPRKKNRGKDGERRGRRREEEEEAPPARKDVVADVLSFGADSFSVALFLAQRRPAFFLSRSAPPPFCLMQDCASILPPFHVAPPSRSILLSVASVVCRLWWKVLQLPKKAMMLLRWRKKFKHGNPQVKQNIKKYGIVREGGNAWVWTRHGGCRAHVLGERGKAENPRFVPKICVLSL</sequence>
<gene>
    <name evidence="2" type="ORF">Ahy_A04g018444</name>
</gene>
<reference evidence="2 3" key="1">
    <citation type="submission" date="2019-01" db="EMBL/GenBank/DDBJ databases">
        <title>Sequencing of cultivated peanut Arachis hypogaea provides insights into genome evolution and oil improvement.</title>
        <authorList>
            <person name="Chen X."/>
        </authorList>
    </citation>
    <scope>NUCLEOTIDE SEQUENCE [LARGE SCALE GENOMIC DNA]</scope>
    <source>
        <strain evidence="3">cv. Fuhuasheng</strain>
        <tissue evidence="2">Leaves</tissue>
    </source>
</reference>
<protein>
    <recommendedName>
        <fullName evidence="4">F-box domain-containing protein</fullName>
    </recommendedName>
</protein>
<dbReference type="EMBL" id="SDMP01000004">
    <property type="protein sequence ID" value="RYR61290.1"/>
    <property type="molecule type" value="Genomic_DNA"/>
</dbReference>
<organism evidence="2 3">
    <name type="scientific">Arachis hypogaea</name>
    <name type="common">Peanut</name>
    <dbReference type="NCBI Taxonomy" id="3818"/>
    <lineage>
        <taxon>Eukaryota</taxon>
        <taxon>Viridiplantae</taxon>
        <taxon>Streptophyta</taxon>
        <taxon>Embryophyta</taxon>
        <taxon>Tracheophyta</taxon>
        <taxon>Spermatophyta</taxon>
        <taxon>Magnoliopsida</taxon>
        <taxon>eudicotyledons</taxon>
        <taxon>Gunneridae</taxon>
        <taxon>Pentapetalae</taxon>
        <taxon>rosids</taxon>
        <taxon>fabids</taxon>
        <taxon>Fabales</taxon>
        <taxon>Fabaceae</taxon>
        <taxon>Papilionoideae</taxon>
        <taxon>50 kb inversion clade</taxon>
        <taxon>dalbergioids sensu lato</taxon>
        <taxon>Dalbergieae</taxon>
        <taxon>Pterocarpus clade</taxon>
        <taxon>Arachis</taxon>
    </lineage>
</organism>
<evidence type="ECO:0000313" key="3">
    <source>
        <dbReference type="Proteomes" id="UP000289738"/>
    </source>
</evidence>
<evidence type="ECO:0000256" key="1">
    <source>
        <dbReference type="SAM" id="MobiDB-lite"/>
    </source>
</evidence>
<accession>A0A445DDP1</accession>
<name>A0A445DDP1_ARAHY</name>
<feature type="region of interest" description="Disordered" evidence="1">
    <location>
        <begin position="18"/>
        <end position="50"/>
    </location>
</feature>
<proteinExistence type="predicted"/>
<comment type="caution">
    <text evidence="2">The sequence shown here is derived from an EMBL/GenBank/DDBJ whole genome shotgun (WGS) entry which is preliminary data.</text>
</comment>
<evidence type="ECO:0000313" key="2">
    <source>
        <dbReference type="EMBL" id="RYR61290.1"/>
    </source>
</evidence>
<dbReference type="Proteomes" id="UP000289738">
    <property type="component" value="Chromosome A04"/>
</dbReference>
<evidence type="ECO:0008006" key="4">
    <source>
        <dbReference type="Google" id="ProtNLM"/>
    </source>
</evidence>
<feature type="compositionally biased region" description="Basic and acidic residues" evidence="1">
    <location>
        <begin position="32"/>
        <end position="50"/>
    </location>
</feature>